<dbReference type="GO" id="GO:0048038">
    <property type="term" value="F:quinone binding"/>
    <property type="evidence" value="ECO:0007669"/>
    <property type="project" value="UniProtKB-KW"/>
</dbReference>
<keyword evidence="13" id="KW-1185">Reference proteome</keyword>
<keyword evidence="5 10" id="KW-1133">Transmembrane helix</keyword>
<dbReference type="GO" id="GO:0016020">
    <property type="term" value="C:membrane"/>
    <property type="evidence" value="ECO:0007669"/>
    <property type="project" value="UniProtKB-SubCell"/>
</dbReference>
<evidence type="ECO:0000256" key="1">
    <source>
        <dbReference type="ARBA" id="ARBA00004141"/>
    </source>
</evidence>
<comment type="subcellular location">
    <subcellularLocation>
        <location evidence="1">Membrane</location>
        <topology evidence="1">Multi-pass membrane protein</topology>
    </subcellularLocation>
</comment>
<evidence type="ECO:0000256" key="9">
    <source>
        <dbReference type="ARBA" id="ARBA00023284"/>
    </source>
</evidence>
<feature type="domain" description="Vitamin K epoxide reductase" evidence="11">
    <location>
        <begin position="154"/>
        <end position="275"/>
    </location>
</feature>
<evidence type="ECO:0000313" key="13">
    <source>
        <dbReference type="Proteomes" id="UP000183658"/>
    </source>
</evidence>
<dbReference type="InterPro" id="IPR036249">
    <property type="entry name" value="Thioredoxin-like_sf"/>
</dbReference>
<accession>A0A1H9NRZ8</accession>
<keyword evidence="9" id="KW-0676">Redox-active center</keyword>
<keyword evidence="3 10" id="KW-0812">Transmembrane</keyword>
<gene>
    <name evidence="12" type="ORF">SAMN05444355_11174</name>
</gene>
<organism evidence="12 13">
    <name type="scientific">Flavobacterium frigoris</name>
    <dbReference type="NCBI Taxonomy" id="229204"/>
    <lineage>
        <taxon>Bacteria</taxon>
        <taxon>Pseudomonadati</taxon>
        <taxon>Bacteroidota</taxon>
        <taxon>Flavobacteriia</taxon>
        <taxon>Flavobacteriales</taxon>
        <taxon>Flavobacteriaceae</taxon>
        <taxon>Flavobacterium</taxon>
    </lineage>
</organism>
<evidence type="ECO:0000256" key="8">
    <source>
        <dbReference type="ARBA" id="ARBA00023157"/>
    </source>
</evidence>
<dbReference type="GO" id="GO:0016491">
    <property type="term" value="F:oxidoreductase activity"/>
    <property type="evidence" value="ECO:0007669"/>
    <property type="project" value="UniProtKB-KW"/>
</dbReference>
<dbReference type="InterPro" id="IPR038354">
    <property type="entry name" value="VKOR_sf"/>
</dbReference>
<evidence type="ECO:0000256" key="6">
    <source>
        <dbReference type="ARBA" id="ARBA00023002"/>
    </source>
</evidence>
<evidence type="ECO:0000256" key="7">
    <source>
        <dbReference type="ARBA" id="ARBA00023136"/>
    </source>
</evidence>
<keyword evidence="8" id="KW-1015">Disulfide bond</keyword>
<dbReference type="Gene3D" id="1.20.1440.130">
    <property type="entry name" value="VKOR domain"/>
    <property type="match status" value="1"/>
</dbReference>
<sequence length="523" mass="59989">MVSLVQKYLEISHYPSQKSEFEDLFQSHPNYPSLFAITDSLDLLSIMNMAVKVPKEQLVELTDSFLAIFNQGLVLVSKTDTEISIVTEKGEKQDLSFTEFIASWSGVVIVIEPNETILKESSKVNINWLQYILPVLALIGISVFYNSYAIYDFVFLLTAIAGLFFSVLIIQEKLGFSNEIVSKFCNISSNTSCDSVIRSEKGAINKWFSFSDLPLLFFSINLLSLLVQPSYSTIVAGFLSFLSLPVIAYSIWIQKMQLKKWCLLCLVIASIVVVQSLVWFFMVQPFSDITFFVPFAYLFSMIACASLWFALKPILENKIKAEKSVNELMKFKRNYVVFDFLLKDIPVLEGFDQLEGLRFGNRSSSLNLTLILSPSCGHCHSAFKDAFELVAKFPDKILLTVLFNINPENNDNPYKVVVERLLTINNADQDKMEEAISDWHIKKMGLEAWKDKWKVDNVSMKVNHEIQKQYDWCGENEFNYTPVKLINEKLFPNEYEIGELKYFLNDFEEKEAILLINNLVERV</sequence>
<evidence type="ECO:0000256" key="5">
    <source>
        <dbReference type="ARBA" id="ARBA00022989"/>
    </source>
</evidence>
<dbReference type="Pfam" id="PF07884">
    <property type="entry name" value="VKOR"/>
    <property type="match status" value="1"/>
</dbReference>
<reference evidence="13" key="1">
    <citation type="submission" date="2016-10" db="EMBL/GenBank/DDBJ databases">
        <authorList>
            <person name="Varghese N."/>
            <person name="Submissions S."/>
        </authorList>
    </citation>
    <scope>NUCLEOTIDE SEQUENCE [LARGE SCALE GENOMIC DNA]</scope>
    <source>
        <strain evidence="13">DSM 15719</strain>
    </source>
</reference>
<feature type="transmembrane region" description="Helical" evidence="10">
    <location>
        <begin position="128"/>
        <end position="147"/>
    </location>
</feature>
<comment type="similarity">
    <text evidence="2">Belongs to the VKOR family.</text>
</comment>
<proteinExistence type="inferred from homology"/>
<feature type="transmembrane region" description="Helical" evidence="10">
    <location>
        <begin position="153"/>
        <end position="170"/>
    </location>
</feature>
<evidence type="ECO:0000313" key="12">
    <source>
        <dbReference type="EMBL" id="SER38726.1"/>
    </source>
</evidence>
<dbReference type="AlphaFoldDB" id="A0A1H9NRZ8"/>
<evidence type="ECO:0000256" key="3">
    <source>
        <dbReference type="ARBA" id="ARBA00022692"/>
    </source>
</evidence>
<dbReference type="SUPFAM" id="SSF52833">
    <property type="entry name" value="Thioredoxin-like"/>
    <property type="match status" value="1"/>
</dbReference>
<evidence type="ECO:0000259" key="11">
    <source>
        <dbReference type="Pfam" id="PF07884"/>
    </source>
</evidence>
<feature type="transmembrane region" description="Helical" evidence="10">
    <location>
        <begin position="207"/>
        <end position="227"/>
    </location>
</feature>
<feature type="transmembrane region" description="Helical" evidence="10">
    <location>
        <begin position="261"/>
        <end position="283"/>
    </location>
</feature>
<protein>
    <submittedName>
        <fullName evidence="12">Vitamin K epoxide reductase family protein</fullName>
    </submittedName>
</protein>
<name>A0A1H9NRZ8_FLAFI</name>
<keyword evidence="7 10" id="KW-0472">Membrane</keyword>
<feature type="transmembrane region" description="Helical" evidence="10">
    <location>
        <begin position="233"/>
        <end position="252"/>
    </location>
</feature>
<keyword evidence="4" id="KW-0874">Quinone</keyword>
<dbReference type="OrthoDB" id="1100563at2"/>
<evidence type="ECO:0000256" key="2">
    <source>
        <dbReference type="ARBA" id="ARBA00006214"/>
    </source>
</evidence>
<dbReference type="InterPro" id="IPR012932">
    <property type="entry name" value="VKOR"/>
</dbReference>
<evidence type="ECO:0000256" key="4">
    <source>
        <dbReference type="ARBA" id="ARBA00022719"/>
    </source>
</evidence>
<dbReference type="EMBL" id="FOFZ01000011">
    <property type="protein sequence ID" value="SER38726.1"/>
    <property type="molecule type" value="Genomic_DNA"/>
</dbReference>
<dbReference type="RefSeq" id="WP_074724041.1">
    <property type="nucleotide sequence ID" value="NZ_CBCRVS010000001.1"/>
</dbReference>
<feature type="transmembrane region" description="Helical" evidence="10">
    <location>
        <begin position="289"/>
        <end position="311"/>
    </location>
</feature>
<dbReference type="CDD" id="cd12921">
    <property type="entry name" value="VKOR_4"/>
    <property type="match status" value="1"/>
</dbReference>
<keyword evidence="6" id="KW-0560">Oxidoreductase</keyword>
<evidence type="ECO:0000256" key="10">
    <source>
        <dbReference type="SAM" id="Phobius"/>
    </source>
</evidence>
<dbReference type="Proteomes" id="UP000183658">
    <property type="component" value="Unassembled WGS sequence"/>
</dbReference>